<name>A0AAD5RCL0_PARTN</name>
<proteinExistence type="predicted"/>
<keyword evidence="3" id="KW-1185">Reference proteome</keyword>
<dbReference type="Proteomes" id="UP001196413">
    <property type="component" value="Unassembled WGS sequence"/>
</dbReference>
<evidence type="ECO:0000313" key="2">
    <source>
        <dbReference type="EMBL" id="KAJ1373915.1"/>
    </source>
</evidence>
<evidence type="ECO:0000256" key="1">
    <source>
        <dbReference type="SAM" id="MobiDB-lite"/>
    </source>
</evidence>
<gene>
    <name evidence="2" type="primary">PHF12</name>
    <name evidence="2" type="ORF">KIN20_036460</name>
</gene>
<dbReference type="AlphaFoldDB" id="A0AAD5RCL0"/>
<organism evidence="2 3">
    <name type="scientific">Parelaphostrongylus tenuis</name>
    <name type="common">Meningeal worm</name>
    <dbReference type="NCBI Taxonomy" id="148309"/>
    <lineage>
        <taxon>Eukaryota</taxon>
        <taxon>Metazoa</taxon>
        <taxon>Ecdysozoa</taxon>
        <taxon>Nematoda</taxon>
        <taxon>Chromadorea</taxon>
        <taxon>Rhabditida</taxon>
        <taxon>Rhabditina</taxon>
        <taxon>Rhabditomorpha</taxon>
        <taxon>Strongyloidea</taxon>
        <taxon>Metastrongylidae</taxon>
        <taxon>Parelaphostrongylus</taxon>
    </lineage>
</organism>
<feature type="region of interest" description="Disordered" evidence="1">
    <location>
        <begin position="88"/>
        <end position="117"/>
    </location>
</feature>
<feature type="compositionally biased region" description="Low complexity" evidence="1">
    <location>
        <begin position="102"/>
        <end position="113"/>
    </location>
</feature>
<comment type="caution">
    <text evidence="2">The sequence shown here is derived from an EMBL/GenBank/DDBJ whole genome shotgun (WGS) entry which is preliminary data.</text>
</comment>
<reference evidence="2" key="1">
    <citation type="submission" date="2021-06" db="EMBL/GenBank/DDBJ databases">
        <title>Parelaphostrongylus tenuis whole genome reference sequence.</title>
        <authorList>
            <person name="Garwood T.J."/>
            <person name="Larsen P.A."/>
            <person name="Fountain-Jones N.M."/>
            <person name="Garbe J.R."/>
            <person name="Macchietto M.G."/>
            <person name="Kania S.A."/>
            <person name="Gerhold R.W."/>
            <person name="Richards J.E."/>
            <person name="Wolf T.M."/>
        </authorList>
    </citation>
    <scope>NUCLEOTIDE SEQUENCE</scope>
    <source>
        <strain evidence="2">MNPRO001-30</strain>
        <tissue evidence="2">Meninges</tissue>
    </source>
</reference>
<protein>
    <submittedName>
        <fullName evidence="2">PHD finger protein 12</fullName>
    </submittedName>
</protein>
<sequence>MCPNHLEPYVDSKLLTSISVTERRRLWANYARQVVNETAIRRDFIKKIIKDRPEYKHYIRKIMPFSKRSGKSIDELCDELSSKCSRRLNLDSSSNGRTEQTQLSQRLRSSSSSGNQRKWSHDKIYSVTLPAYNIHNGKNEYRYVHVDFALDDDNSSLDCRSYSTLEDVCHRPIQIAANSRASSVSEIAETSFISTLKKGSTNHDKHVPEQDFSLVPAIPEQKHSLIVSQCNGSVLRALLDSAESMAPSVEPITMTKPFILRRTRRSKKFLIKSTS</sequence>
<evidence type="ECO:0000313" key="3">
    <source>
        <dbReference type="Proteomes" id="UP001196413"/>
    </source>
</evidence>
<dbReference type="EMBL" id="JAHQIW010007363">
    <property type="protein sequence ID" value="KAJ1373915.1"/>
    <property type="molecule type" value="Genomic_DNA"/>
</dbReference>
<accession>A0AAD5RCL0</accession>
<feature type="compositionally biased region" description="Polar residues" evidence="1">
    <location>
        <begin position="90"/>
        <end position="101"/>
    </location>
</feature>